<protein>
    <submittedName>
        <fullName evidence="1">Uncharacterized protein</fullName>
    </submittedName>
</protein>
<proteinExistence type="predicted"/>
<dbReference type="Proteomes" id="UP000059188">
    <property type="component" value="Unassembled WGS sequence"/>
</dbReference>
<dbReference type="PANTHER" id="PTHR31912:SF34">
    <property type="entry name" value="NOTOCHORD-RELATED PROTEIN"/>
    <property type="match status" value="1"/>
</dbReference>
<dbReference type="AlphaFoldDB" id="A0A0B7F9I0"/>
<name>A0A0B7F9I0_THACB</name>
<evidence type="ECO:0000313" key="2">
    <source>
        <dbReference type="Proteomes" id="UP000059188"/>
    </source>
</evidence>
<reference evidence="1 2" key="1">
    <citation type="submission" date="2014-11" db="EMBL/GenBank/DDBJ databases">
        <authorList>
            <person name="Wibberg Daniel"/>
        </authorList>
    </citation>
    <scope>NUCLEOTIDE SEQUENCE [LARGE SCALE GENOMIC DNA]</scope>
    <source>
        <strain evidence="1">Rhizoctonia solani AG1-IB 7/3/14</strain>
    </source>
</reference>
<keyword evidence="2" id="KW-1185">Reference proteome</keyword>
<organism evidence="1 2">
    <name type="scientific">Thanatephorus cucumeris (strain AG1-IB / isolate 7/3/14)</name>
    <name type="common">Lettuce bottom rot fungus</name>
    <name type="synonym">Rhizoctonia solani</name>
    <dbReference type="NCBI Taxonomy" id="1108050"/>
    <lineage>
        <taxon>Eukaryota</taxon>
        <taxon>Fungi</taxon>
        <taxon>Dikarya</taxon>
        <taxon>Basidiomycota</taxon>
        <taxon>Agaricomycotina</taxon>
        <taxon>Agaricomycetes</taxon>
        <taxon>Cantharellales</taxon>
        <taxon>Ceratobasidiaceae</taxon>
        <taxon>Rhizoctonia</taxon>
        <taxon>Rhizoctonia solani AG-1</taxon>
    </lineage>
</organism>
<dbReference type="PANTHER" id="PTHR31912">
    <property type="entry name" value="IP13529P"/>
    <property type="match status" value="1"/>
</dbReference>
<gene>
    <name evidence="1" type="ORF">RSOLAG1IB_11583</name>
</gene>
<accession>A0A0B7F9I0</accession>
<sequence length="785" mass="89217">MNAPRLKFSRRQIRAILAFARETGGRDIPSYKALREAQAKMRNLLGNPTARKVSSTGNVFYMNRITSGLAQDMANPLLRKHMQFYPHYDEKRMLQIWHGSKLLNDVPDHVLTPTIRHNNQIYYVGELVQRTTGWFLPLRWILKGKERKMYAVGYPVKETPNGLHVCSNRRLAVPVNSFCRSFPELLERKEIPAFNDVSHHFRTSMPHPLRAVAGLRPIYSIPIILFMDDVSGNKTNMWSKHISCYISNAALTREVLNTEYSVRFVLTSKHASPSELMQGIQEDLEDSFQAPIIAYDCEAKEEVLIRGYPALSAADNPMQSEQCSCQLQNANYFCRTCGAGGPIEFKQSESGYESLFQPGEKRSPSQTQERIDMLLDMSIQPGNKTRIKHQARDWGVRDSLGQSIIDKILDMGQKLREPNGVLNRQSESEIIPRLKAELDSLRQRGSVNPFLDMENLGFNVHEDTPTEILHTVLLGVVKYFWGQTIFVLTKAHRMDTLETRLGSLDISGLNIDSISERYMCQYTGSLVGRHFKTLAQLMIFACYDLVDSNLLEVWLLLGQLTTLLWFTEINNLDIYIAEIQIIIDEFLLSAARCSPSIIVLKPKFHYLVHLPMYIKRFGPAVLFSTERFESFHGVFRAGSIHSNRLAPSRDISEYFVGLDRLKHVCSGGYWREGSSWARASSSVLNFMTKHNEFRTLLGLPEVNKSAPGSITLLPRRSLPPLKPKPWSEFTLNSRSFAASSPGPASSRFFGIRSVLSQTLDSVKIGSNILFQTTKVTHYRTHIESA</sequence>
<evidence type="ECO:0000313" key="1">
    <source>
        <dbReference type="EMBL" id="CEL54185.1"/>
    </source>
</evidence>
<dbReference type="OrthoDB" id="2246127at2759"/>
<dbReference type="EMBL" id="LN679250">
    <property type="protein sequence ID" value="CEL54185.1"/>
    <property type="molecule type" value="Genomic_DNA"/>
</dbReference>
<dbReference type="STRING" id="1108050.A0A0B7F9I0"/>